<organism evidence="2 3">
    <name type="scientific">Beauveria bassiana D1-5</name>
    <dbReference type="NCBI Taxonomy" id="1245745"/>
    <lineage>
        <taxon>Eukaryota</taxon>
        <taxon>Fungi</taxon>
        <taxon>Dikarya</taxon>
        <taxon>Ascomycota</taxon>
        <taxon>Pezizomycotina</taxon>
        <taxon>Sordariomycetes</taxon>
        <taxon>Hypocreomycetidae</taxon>
        <taxon>Hypocreales</taxon>
        <taxon>Cordycipitaceae</taxon>
        <taxon>Beauveria</taxon>
    </lineage>
</organism>
<evidence type="ECO:0000313" key="3">
    <source>
        <dbReference type="Proteomes" id="UP000030106"/>
    </source>
</evidence>
<protein>
    <submittedName>
        <fullName evidence="2">Uncharacterized protein</fullName>
    </submittedName>
</protein>
<evidence type="ECO:0000256" key="1">
    <source>
        <dbReference type="SAM" id="MobiDB-lite"/>
    </source>
</evidence>
<evidence type="ECO:0000313" key="2">
    <source>
        <dbReference type="EMBL" id="KGQ09981.1"/>
    </source>
</evidence>
<feature type="compositionally biased region" description="Pro residues" evidence="1">
    <location>
        <begin position="77"/>
        <end position="91"/>
    </location>
</feature>
<dbReference type="EMBL" id="ANFO01000379">
    <property type="protein sequence ID" value="KGQ09981.1"/>
    <property type="molecule type" value="Genomic_DNA"/>
</dbReference>
<reference evidence="2 3" key="1">
    <citation type="submission" date="2012-10" db="EMBL/GenBank/DDBJ databases">
        <title>Genome sequencing and analysis of entomopathogenic fungi Beauveria bassiana D1-5.</title>
        <authorList>
            <person name="Li Q."/>
            <person name="Wang L."/>
            <person name="Zhang Z."/>
            <person name="Wang Q."/>
            <person name="Ren J."/>
            <person name="Wang M."/>
            <person name="Xu W."/>
            <person name="Wang J."/>
            <person name="Lu Y."/>
            <person name="Du Q."/>
            <person name="Sun Z."/>
        </authorList>
    </citation>
    <scope>NUCLEOTIDE SEQUENCE [LARGE SCALE GENOMIC DNA]</scope>
    <source>
        <strain evidence="2 3">D1-5</strain>
    </source>
</reference>
<gene>
    <name evidence="2" type="ORF">BBAD15_g4685</name>
</gene>
<dbReference type="AlphaFoldDB" id="A0A0A2VPZ7"/>
<feature type="compositionally biased region" description="Low complexity" evidence="1">
    <location>
        <begin position="100"/>
        <end position="109"/>
    </location>
</feature>
<name>A0A0A2VPZ7_BEABA</name>
<feature type="region of interest" description="Disordered" evidence="1">
    <location>
        <begin position="64"/>
        <end position="109"/>
    </location>
</feature>
<proteinExistence type="predicted"/>
<accession>A0A0A2VPZ7</accession>
<sequence>MSVLKDRLEDPLLLQSKCYVDGKWVEAASGKLFSVDSMMTLLRAIANQTSTLLTVLSQQIHPLQPLSDNAPSLRKPTPTPPSSPHSAPCPPSAARRRGSAPRSCAAGTT</sequence>
<comment type="caution">
    <text evidence="2">The sequence shown here is derived from an EMBL/GenBank/DDBJ whole genome shotgun (WGS) entry which is preliminary data.</text>
</comment>
<dbReference type="Proteomes" id="UP000030106">
    <property type="component" value="Unassembled WGS sequence"/>
</dbReference>
<dbReference type="HOGENOM" id="CLU_2183473_0_0_1"/>